<comment type="caution">
    <text evidence="6">The sequence shown here is derived from an EMBL/GenBank/DDBJ whole genome shotgun (WGS) entry which is preliminary data.</text>
</comment>
<feature type="domain" description="Prokineticin" evidence="5">
    <location>
        <begin position="17"/>
        <end position="91"/>
    </location>
</feature>
<reference evidence="6" key="2">
    <citation type="submission" date="2023-06" db="EMBL/GenBank/DDBJ databases">
        <authorList>
            <consortium name="Lawrence Berkeley National Laboratory"/>
            <person name="Haridas S."/>
            <person name="Hensen N."/>
            <person name="Bonometti L."/>
            <person name="Westerberg I."/>
            <person name="Brannstrom I.O."/>
            <person name="Guillou S."/>
            <person name="Cros-Aarteil S."/>
            <person name="Calhoun S."/>
            <person name="Kuo A."/>
            <person name="Mondo S."/>
            <person name="Pangilinan J."/>
            <person name="Riley R."/>
            <person name="Labutti K."/>
            <person name="Andreopoulos B."/>
            <person name="Lipzen A."/>
            <person name="Chen C."/>
            <person name="Yanf M."/>
            <person name="Daum C."/>
            <person name="Ng V."/>
            <person name="Clum A."/>
            <person name="Steindorff A."/>
            <person name="Ohm R."/>
            <person name="Martin F."/>
            <person name="Silar P."/>
            <person name="Natvig D."/>
            <person name="Lalanne C."/>
            <person name="Gautier V."/>
            <person name="Ament-Velasquez S.L."/>
            <person name="Kruys A."/>
            <person name="Hutchinson M.I."/>
            <person name="Powell A.J."/>
            <person name="Barry K."/>
            <person name="Miller A.N."/>
            <person name="Grigoriev I.V."/>
            <person name="Debuchy R."/>
            <person name="Gladieux P."/>
            <person name="Thoren M.H."/>
            <person name="Johannesson H."/>
        </authorList>
    </citation>
    <scope>NUCLEOTIDE SEQUENCE</scope>
    <source>
        <strain evidence="6">CBS 955.72</strain>
    </source>
</reference>
<evidence type="ECO:0000256" key="2">
    <source>
        <dbReference type="ARBA" id="ARBA00022525"/>
    </source>
</evidence>
<evidence type="ECO:0000256" key="1">
    <source>
        <dbReference type="ARBA" id="ARBA00004613"/>
    </source>
</evidence>
<feature type="transmembrane region" description="Helical" evidence="4">
    <location>
        <begin position="142"/>
        <end position="164"/>
    </location>
</feature>
<keyword evidence="4" id="KW-0812">Transmembrane</keyword>
<feature type="transmembrane region" description="Helical" evidence="4">
    <location>
        <begin position="206"/>
        <end position="225"/>
    </location>
</feature>
<protein>
    <recommendedName>
        <fullName evidence="5">Prokineticin domain-containing protein</fullName>
    </recommendedName>
</protein>
<sequence>MHLAAIHSAINTTSLSSITSSVCITGAVDRGTDCSSCVTLPSSTRVGRISSPPSGAKTAGWSCHAILRVVPVTAKRKLRHIPLLPVAFCLAASRPLSASFNSSLFLFTWAFPIFFLSFFRFFVSSSRFYCSLFSCLFPKSSFTITCSFTSLCILSAISSLFNAFAREFWQSSSPAMLILALLILAILLSTLLSLSEELVDSLEGGGSAWGTAAFGSVAGAGLTGLRRA</sequence>
<dbReference type="GO" id="GO:0005576">
    <property type="term" value="C:extracellular region"/>
    <property type="evidence" value="ECO:0007669"/>
    <property type="project" value="UniProtKB-SubCell"/>
</dbReference>
<keyword evidence="2" id="KW-0964">Secreted</keyword>
<evidence type="ECO:0000256" key="4">
    <source>
        <dbReference type="SAM" id="Phobius"/>
    </source>
</evidence>
<dbReference type="Pfam" id="PF06607">
    <property type="entry name" value="Prokineticin"/>
    <property type="match status" value="1"/>
</dbReference>
<evidence type="ECO:0000313" key="6">
    <source>
        <dbReference type="EMBL" id="KAK3360466.1"/>
    </source>
</evidence>
<keyword evidence="4" id="KW-1133">Transmembrane helix</keyword>
<feature type="transmembrane region" description="Helical" evidence="4">
    <location>
        <begin position="104"/>
        <end position="122"/>
    </location>
</feature>
<evidence type="ECO:0000256" key="3">
    <source>
        <dbReference type="ARBA" id="ARBA00023157"/>
    </source>
</evidence>
<reference evidence="6" key="1">
    <citation type="journal article" date="2023" name="Mol. Phylogenet. Evol.">
        <title>Genome-scale phylogeny and comparative genomics of the fungal order Sordariales.</title>
        <authorList>
            <person name="Hensen N."/>
            <person name="Bonometti L."/>
            <person name="Westerberg I."/>
            <person name="Brannstrom I.O."/>
            <person name="Guillou S."/>
            <person name="Cros-Aarteil S."/>
            <person name="Calhoun S."/>
            <person name="Haridas S."/>
            <person name="Kuo A."/>
            <person name="Mondo S."/>
            <person name="Pangilinan J."/>
            <person name="Riley R."/>
            <person name="LaButti K."/>
            <person name="Andreopoulos B."/>
            <person name="Lipzen A."/>
            <person name="Chen C."/>
            <person name="Yan M."/>
            <person name="Daum C."/>
            <person name="Ng V."/>
            <person name="Clum A."/>
            <person name="Steindorff A."/>
            <person name="Ohm R.A."/>
            <person name="Martin F."/>
            <person name="Silar P."/>
            <person name="Natvig D.O."/>
            <person name="Lalanne C."/>
            <person name="Gautier V."/>
            <person name="Ament-Velasquez S.L."/>
            <person name="Kruys A."/>
            <person name="Hutchinson M.I."/>
            <person name="Powell A.J."/>
            <person name="Barry K."/>
            <person name="Miller A.N."/>
            <person name="Grigoriev I.V."/>
            <person name="Debuchy R."/>
            <person name="Gladieux P."/>
            <person name="Hiltunen Thoren M."/>
            <person name="Johannesson H."/>
        </authorList>
    </citation>
    <scope>NUCLEOTIDE SEQUENCE</scope>
    <source>
        <strain evidence="6">CBS 955.72</strain>
    </source>
</reference>
<name>A0AAJ0HSM5_9PEZI</name>
<dbReference type="Proteomes" id="UP001275084">
    <property type="component" value="Unassembled WGS sequence"/>
</dbReference>
<evidence type="ECO:0000259" key="5">
    <source>
        <dbReference type="Pfam" id="PF06607"/>
    </source>
</evidence>
<dbReference type="InterPro" id="IPR023569">
    <property type="entry name" value="Prokineticin_domain"/>
</dbReference>
<organism evidence="6 7">
    <name type="scientific">Lasiosphaeria hispida</name>
    <dbReference type="NCBI Taxonomy" id="260671"/>
    <lineage>
        <taxon>Eukaryota</taxon>
        <taxon>Fungi</taxon>
        <taxon>Dikarya</taxon>
        <taxon>Ascomycota</taxon>
        <taxon>Pezizomycotina</taxon>
        <taxon>Sordariomycetes</taxon>
        <taxon>Sordariomycetidae</taxon>
        <taxon>Sordariales</taxon>
        <taxon>Lasiosphaeriaceae</taxon>
        <taxon>Lasiosphaeria</taxon>
    </lineage>
</organism>
<comment type="subcellular location">
    <subcellularLocation>
        <location evidence="1">Secreted</location>
    </subcellularLocation>
</comment>
<accession>A0AAJ0HSM5</accession>
<dbReference type="EMBL" id="JAUIQD010000002">
    <property type="protein sequence ID" value="KAK3360466.1"/>
    <property type="molecule type" value="Genomic_DNA"/>
</dbReference>
<evidence type="ECO:0000313" key="7">
    <source>
        <dbReference type="Proteomes" id="UP001275084"/>
    </source>
</evidence>
<keyword evidence="7" id="KW-1185">Reference proteome</keyword>
<keyword evidence="3" id="KW-1015">Disulfide bond</keyword>
<keyword evidence="4" id="KW-0472">Membrane</keyword>
<feature type="transmembrane region" description="Helical" evidence="4">
    <location>
        <begin position="176"/>
        <end position="194"/>
    </location>
</feature>
<dbReference type="AlphaFoldDB" id="A0AAJ0HSM5"/>
<proteinExistence type="predicted"/>
<gene>
    <name evidence="6" type="ORF">B0T25DRAFT_535698</name>
</gene>